<comment type="caution">
    <text evidence="2">The sequence shown here is derived from an EMBL/GenBank/DDBJ whole genome shotgun (WGS) entry which is preliminary data.</text>
</comment>
<dbReference type="Proteomes" id="UP000093000">
    <property type="component" value="Unassembled WGS sequence"/>
</dbReference>
<accession>A0A1C7N1N4</accession>
<reference evidence="2 3" key="1">
    <citation type="submission" date="2016-03" db="EMBL/GenBank/DDBJ databases">
        <title>Choanephora cucurbitarum.</title>
        <authorList>
            <person name="Min B."/>
            <person name="Park H."/>
            <person name="Park J.-H."/>
            <person name="Shin H.-D."/>
            <person name="Choi I.-G."/>
        </authorList>
    </citation>
    <scope>NUCLEOTIDE SEQUENCE [LARGE SCALE GENOMIC DNA]</scope>
    <source>
        <strain evidence="2 3">KUS-F28377</strain>
    </source>
</reference>
<evidence type="ECO:0000313" key="3">
    <source>
        <dbReference type="Proteomes" id="UP000093000"/>
    </source>
</evidence>
<organism evidence="2 3">
    <name type="scientific">Choanephora cucurbitarum</name>
    <dbReference type="NCBI Taxonomy" id="101091"/>
    <lineage>
        <taxon>Eukaryota</taxon>
        <taxon>Fungi</taxon>
        <taxon>Fungi incertae sedis</taxon>
        <taxon>Mucoromycota</taxon>
        <taxon>Mucoromycotina</taxon>
        <taxon>Mucoromycetes</taxon>
        <taxon>Mucorales</taxon>
        <taxon>Mucorineae</taxon>
        <taxon>Choanephoraceae</taxon>
        <taxon>Choanephoroideae</taxon>
        <taxon>Choanephora</taxon>
    </lineage>
</organism>
<sequence length="114" mass="12389">MSLQTSDIQSSPTKDTHVTAHTTSDGHTEITAIVADYEKGTPYRHYTRCQETGISPTYHAFSAASTQNSHAHEDEPIVGSPVYGDNSRIFFSHHTSCSCRGSGVGCDCTKKCFC</sequence>
<dbReference type="InParanoid" id="A0A1C7N1N4"/>
<keyword evidence="3" id="KW-1185">Reference proteome</keyword>
<proteinExistence type="predicted"/>
<gene>
    <name evidence="2" type="ORF">A0J61_10666</name>
</gene>
<protein>
    <submittedName>
        <fullName evidence="2">Uncharacterized protein</fullName>
    </submittedName>
</protein>
<name>A0A1C7N1N4_9FUNG</name>
<feature type="compositionally biased region" description="Polar residues" evidence="1">
    <location>
        <begin position="1"/>
        <end position="13"/>
    </location>
</feature>
<feature type="region of interest" description="Disordered" evidence="1">
    <location>
        <begin position="1"/>
        <end position="25"/>
    </location>
</feature>
<evidence type="ECO:0000256" key="1">
    <source>
        <dbReference type="SAM" id="MobiDB-lite"/>
    </source>
</evidence>
<evidence type="ECO:0000313" key="2">
    <source>
        <dbReference type="EMBL" id="OBZ81284.1"/>
    </source>
</evidence>
<dbReference type="OrthoDB" id="2328643at2759"/>
<dbReference type="AlphaFoldDB" id="A0A1C7N1N4"/>
<feature type="compositionally biased region" description="Basic and acidic residues" evidence="1">
    <location>
        <begin position="14"/>
        <end position="25"/>
    </location>
</feature>
<dbReference type="EMBL" id="LUGH01001300">
    <property type="protein sequence ID" value="OBZ81284.1"/>
    <property type="molecule type" value="Genomic_DNA"/>
</dbReference>